<organism evidence="1 2">
    <name type="scientific">Rhizopogon vesiculosus</name>
    <dbReference type="NCBI Taxonomy" id="180088"/>
    <lineage>
        <taxon>Eukaryota</taxon>
        <taxon>Fungi</taxon>
        <taxon>Dikarya</taxon>
        <taxon>Basidiomycota</taxon>
        <taxon>Agaricomycotina</taxon>
        <taxon>Agaricomycetes</taxon>
        <taxon>Agaricomycetidae</taxon>
        <taxon>Boletales</taxon>
        <taxon>Suillineae</taxon>
        <taxon>Rhizopogonaceae</taxon>
        <taxon>Rhizopogon</taxon>
    </lineage>
</organism>
<feature type="non-terminal residue" evidence="1">
    <location>
        <position position="46"/>
    </location>
</feature>
<evidence type="ECO:0000313" key="2">
    <source>
        <dbReference type="Proteomes" id="UP000183567"/>
    </source>
</evidence>
<proteinExistence type="predicted"/>
<dbReference type="EMBL" id="LVVM01004011">
    <property type="protein sequence ID" value="OJA13856.1"/>
    <property type="molecule type" value="Genomic_DNA"/>
</dbReference>
<dbReference type="AlphaFoldDB" id="A0A1J8QK86"/>
<feature type="non-terminal residue" evidence="1">
    <location>
        <position position="1"/>
    </location>
</feature>
<accession>A0A1J8QK86</accession>
<evidence type="ECO:0000313" key="1">
    <source>
        <dbReference type="EMBL" id="OJA13856.1"/>
    </source>
</evidence>
<reference evidence="1 2" key="1">
    <citation type="submission" date="2016-03" db="EMBL/GenBank/DDBJ databases">
        <title>Comparative genomics of the ectomycorrhizal sister species Rhizopogon vinicolor and Rhizopogon vesiculosus (Basidiomycota: Boletales) reveals a divergence of the mating type B locus.</title>
        <authorList>
            <person name="Mujic A.B."/>
            <person name="Kuo A."/>
            <person name="Tritt A."/>
            <person name="Lipzen A."/>
            <person name="Chen C."/>
            <person name="Johnson J."/>
            <person name="Sharma A."/>
            <person name="Barry K."/>
            <person name="Grigoriev I.V."/>
            <person name="Spatafora J.W."/>
        </authorList>
    </citation>
    <scope>NUCLEOTIDE SEQUENCE [LARGE SCALE GENOMIC DNA]</scope>
    <source>
        <strain evidence="1 2">AM-OR11-056</strain>
    </source>
</reference>
<sequence length="46" mass="5316">DFTLGFETILEEGITTGIYDVHNSLQEYVTPLRLRMHIHRQSLSAI</sequence>
<comment type="caution">
    <text evidence="1">The sequence shown here is derived from an EMBL/GenBank/DDBJ whole genome shotgun (WGS) entry which is preliminary data.</text>
</comment>
<protein>
    <submittedName>
        <fullName evidence="1">Uncharacterized protein</fullName>
    </submittedName>
</protein>
<dbReference type="Proteomes" id="UP000183567">
    <property type="component" value="Unassembled WGS sequence"/>
</dbReference>
<keyword evidence="2" id="KW-1185">Reference proteome</keyword>
<gene>
    <name evidence="1" type="ORF">AZE42_14198</name>
</gene>
<name>A0A1J8QK86_9AGAM</name>